<comment type="subcellular location">
    <subcellularLocation>
        <location evidence="1">Cell membrane</location>
        <topology evidence="1">Multi-pass membrane protein</topology>
    </subcellularLocation>
</comment>
<proteinExistence type="predicted"/>
<feature type="transmembrane region" description="Helical" evidence="7">
    <location>
        <begin position="259"/>
        <end position="280"/>
    </location>
</feature>
<name>A0A919H433_9ACTN</name>
<dbReference type="AlphaFoldDB" id="A0A919H433"/>
<accession>A0A919H433</accession>
<dbReference type="GO" id="GO:0022857">
    <property type="term" value="F:transmembrane transporter activity"/>
    <property type="evidence" value="ECO:0007669"/>
    <property type="project" value="InterPro"/>
</dbReference>
<keyword evidence="9" id="KW-1185">Reference proteome</keyword>
<dbReference type="RefSeq" id="WP_234321773.1">
    <property type="nucleotide sequence ID" value="NZ_BNEE01000006.1"/>
</dbReference>
<keyword evidence="2" id="KW-1003">Cell membrane</keyword>
<dbReference type="Gene3D" id="1.20.1250.20">
    <property type="entry name" value="MFS general substrate transporter like domains"/>
    <property type="match status" value="1"/>
</dbReference>
<dbReference type="PANTHER" id="PTHR23513:SF6">
    <property type="entry name" value="MAJOR FACILITATOR SUPERFAMILY ASSOCIATED DOMAIN-CONTAINING PROTEIN"/>
    <property type="match status" value="1"/>
</dbReference>
<keyword evidence="3 7" id="KW-0812">Transmembrane</keyword>
<dbReference type="PANTHER" id="PTHR23513">
    <property type="entry name" value="INTEGRAL MEMBRANE EFFLUX PROTEIN-RELATED"/>
    <property type="match status" value="1"/>
</dbReference>
<keyword evidence="5 7" id="KW-0472">Membrane</keyword>
<organism evidence="8 9">
    <name type="scientific">Streptomyces xanthophaeus</name>
    <dbReference type="NCBI Taxonomy" id="67385"/>
    <lineage>
        <taxon>Bacteria</taxon>
        <taxon>Bacillati</taxon>
        <taxon>Actinomycetota</taxon>
        <taxon>Actinomycetes</taxon>
        <taxon>Kitasatosporales</taxon>
        <taxon>Streptomycetaceae</taxon>
        <taxon>Streptomyces</taxon>
    </lineage>
</organism>
<keyword evidence="4 7" id="KW-1133">Transmembrane helix</keyword>
<evidence type="ECO:0000256" key="3">
    <source>
        <dbReference type="ARBA" id="ARBA00022692"/>
    </source>
</evidence>
<dbReference type="InterPro" id="IPR036259">
    <property type="entry name" value="MFS_trans_sf"/>
</dbReference>
<evidence type="ECO:0000313" key="9">
    <source>
        <dbReference type="Proteomes" id="UP000600026"/>
    </source>
</evidence>
<evidence type="ECO:0000256" key="5">
    <source>
        <dbReference type="ARBA" id="ARBA00023136"/>
    </source>
</evidence>
<evidence type="ECO:0000256" key="4">
    <source>
        <dbReference type="ARBA" id="ARBA00022989"/>
    </source>
</evidence>
<feature type="transmembrane region" description="Helical" evidence="7">
    <location>
        <begin position="175"/>
        <end position="193"/>
    </location>
</feature>
<protein>
    <submittedName>
        <fullName evidence="8">MFS transporter</fullName>
    </submittedName>
</protein>
<dbReference type="GO" id="GO:0005886">
    <property type="term" value="C:plasma membrane"/>
    <property type="evidence" value="ECO:0007669"/>
    <property type="project" value="UniProtKB-SubCell"/>
</dbReference>
<dbReference type="EMBL" id="BNEE01000006">
    <property type="protein sequence ID" value="GHI89144.1"/>
    <property type="molecule type" value="Genomic_DNA"/>
</dbReference>
<gene>
    <name evidence="8" type="ORF">Sxan_65080</name>
</gene>
<sequence length="423" mass="42198">MTSKPPVPVPLPLRRVWAASGVSSFGDGLCLSALPLLAVGLTRDPFLLSLVTAAAFLPWLLFGLFGDALVGRRDHRRTLWVTDAARAALLLAAAGCAATGRIGIPLLAGLAFLLGAGQILSRTTLSAWLPELLGGDAQLTRRAEMRLRGAGDVTHGLAGLPAGAALFTLGRALPLVADALALLCGALLVRSLPPGPPRARTPRGPGLREAREGAAYLVRDPLLLGLALRPALGNLALAAGTAVLVLFAQEELGLGPVGFGVLLAVEAAGGLLGGVLSAWITERIGPGGALALTAALLTLAQVGLGLSAHPAAAGAALALRAAAIGAAMVPAAAVRECAVPAALADRVTAASRLLAVAAAPLGALLGGWLAVTAGLRAPYLIGAVFLAAATVISLTTTTNGKVGAARARARGARGPSPEPVPAY</sequence>
<feature type="transmembrane region" description="Helical" evidence="7">
    <location>
        <begin position="85"/>
        <end position="114"/>
    </location>
</feature>
<evidence type="ECO:0000313" key="8">
    <source>
        <dbReference type="EMBL" id="GHI89144.1"/>
    </source>
</evidence>
<evidence type="ECO:0000256" key="7">
    <source>
        <dbReference type="SAM" id="Phobius"/>
    </source>
</evidence>
<comment type="caution">
    <text evidence="8">The sequence shown here is derived from an EMBL/GenBank/DDBJ whole genome shotgun (WGS) entry which is preliminary data.</text>
</comment>
<evidence type="ECO:0000256" key="1">
    <source>
        <dbReference type="ARBA" id="ARBA00004651"/>
    </source>
</evidence>
<dbReference type="SUPFAM" id="SSF103473">
    <property type="entry name" value="MFS general substrate transporter"/>
    <property type="match status" value="1"/>
</dbReference>
<evidence type="ECO:0000256" key="6">
    <source>
        <dbReference type="SAM" id="MobiDB-lite"/>
    </source>
</evidence>
<dbReference type="CDD" id="cd06173">
    <property type="entry name" value="MFS_MefA_like"/>
    <property type="match status" value="1"/>
</dbReference>
<feature type="transmembrane region" description="Helical" evidence="7">
    <location>
        <begin position="287"/>
        <end position="306"/>
    </location>
</feature>
<feature type="transmembrane region" description="Helical" evidence="7">
    <location>
        <begin position="353"/>
        <end position="371"/>
    </location>
</feature>
<evidence type="ECO:0000256" key="2">
    <source>
        <dbReference type="ARBA" id="ARBA00022475"/>
    </source>
</evidence>
<dbReference type="Proteomes" id="UP000600026">
    <property type="component" value="Unassembled WGS sequence"/>
</dbReference>
<feature type="transmembrane region" description="Helical" evidence="7">
    <location>
        <begin position="377"/>
        <end position="396"/>
    </location>
</feature>
<feature type="region of interest" description="Disordered" evidence="6">
    <location>
        <begin position="404"/>
        <end position="423"/>
    </location>
</feature>
<dbReference type="Pfam" id="PF07690">
    <property type="entry name" value="MFS_1"/>
    <property type="match status" value="1"/>
</dbReference>
<feature type="transmembrane region" description="Helical" evidence="7">
    <location>
        <begin position="46"/>
        <end position="65"/>
    </location>
</feature>
<feature type="transmembrane region" description="Helical" evidence="7">
    <location>
        <begin position="226"/>
        <end position="247"/>
    </location>
</feature>
<feature type="transmembrane region" description="Helical" evidence="7">
    <location>
        <begin position="312"/>
        <end position="333"/>
    </location>
</feature>
<reference evidence="8" key="1">
    <citation type="submission" date="2020-09" db="EMBL/GenBank/DDBJ databases">
        <title>Whole genome shotgun sequence of Streptomyces xanthophaeus NBRC 12829.</title>
        <authorList>
            <person name="Komaki H."/>
            <person name="Tamura T."/>
        </authorList>
    </citation>
    <scope>NUCLEOTIDE SEQUENCE</scope>
    <source>
        <strain evidence="8">NBRC 12829</strain>
    </source>
</reference>
<dbReference type="InterPro" id="IPR011701">
    <property type="entry name" value="MFS"/>
</dbReference>